<evidence type="ECO:0000256" key="2">
    <source>
        <dbReference type="SAM" id="MobiDB-lite"/>
    </source>
</evidence>
<feature type="region of interest" description="Disordered" evidence="2">
    <location>
        <begin position="799"/>
        <end position="818"/>
    </location>
</feature>
<dbReference type="GO" id="GO:0015031">
    <property type="term" value="P:protein transport"/>
    <property type="evidence" value="ECO:0007669"/>
    <property type="project" value="UniProtKB-KW"/>
</dbReference>
<evidence type="ECO:0000256" key="1">
    <source>
        <dbReference type="RuleBase" id="RU364085"/>
    </source>
</evidence>
<feature type="region of interest" description="Disordered" evidence="2">
    <location>
        <begin position="843"/>
        <end position="876"/>
    </location>
</feature>
<dbReference type="GO" id="GO:0009706">
    <property type="term" value="C:chloroplast inner membrane"/>
    <property type="evidence" value="ECO:0007669"/>
    <property type="project" value="UniProtKB-SubCell"/>
</dbReference>
<dbReference type="InterPro" id="IPR008896">
    <property type="entry name" value="TIC214"/>
</dbReference>
<comment type="similarity">
    <text evidence="1">Belongs to the TIC214 family.</text>
</comment>
<geneLocation type="chloroplast" evidence="3"/>
<dbReference type="Pfam" id="PF05758">
    <property type="entry name" value="Ycf1"/>
    <property type="match status" value="3"/>
</dbReference>
<dbReference type="PANTHER" id="PTHR33163">
    <property type="entry name" value="PROTEIN TIC 214-RELATED"/>
    <property type="match status" value="1"/>
</dbReference>
<comment type="function">
    <text evidence="1">Involved in protein precursor import into chloroplasts. May be part of an intermediate translocation complex acting as a protein-conducting channel at the inner envelope.</text>
</comment>
<keyword evidence="1" id="KW-0813">Transport</keyword>
<keyword evidence="1" id="KW-0653">Protein transport</keyword>
<evidence type="ECO:0000313" key="3">
    <source>
        <dbReference type="EMBL" id="QBL76366.1"/>
    </source>
</evidence>
<proteinExistence type="inferred from homology"/>
<comment type="subunit">
    <text evidence="1">Part of the Tic complex.</text>
</comment>
<keyword evidence="1" id="KW-0472">Membrane</keyword>
<feature type="region of interest" description="Disordered" evidence="2">
    <location>
        <begin position="366"/>
        <end position="387"/>
    </location>
</feature>
<sequence length="1580" mass="180147">MQKWASHFCAPRVSVPSWINISGPPILFGLYYGFAATSPMGLSHALSMRALIPDRDISGGSVASSLVVGQPVIMPSVYYLHLYVMLVKPHAVTSPVPPHISFYRYRLPYRRRLDKGTLRTTEPPVAMIDRAYTVTSGSITVRVRRSTLLDTIILSPFHHILLLSPVLARLVKLFVFRHSNQFLSVVSSLRGWSGGSIPLKYLAESLAVPKTDSDGGLSEPPADRSIIHRIFSIIVIASRLSYPGRAPVPVPSQKTRHEFRSDGSIQEFSWLEAWPASVSDYQKGIRPFRYVKDCYNSTSPVKKEIPQYYFHTNVGDGRQRLSFPPLPSLPISGENLEKYVNLSSDIPLTTCEDPLYREWVSTGRRKESDLNNESTNRTEAPDNGYSPVEVVDNENGLYDHEKSVFAKIYDPFLSDKLRGRIAGLRSTWLSTHGSDRWIAPNHFGGEDSLSRAFARRRRWNLQNNHREDSFSGDVKRNPYLSLVTKVSRIHETTRLPCISKQKPRWVSKPINDLSFGLLNGIRSIKVKSVNYTVNNRTGIFKILKRPVPQPDHRRNLVIGSMRARRRKTLVWESLQFRTHSPFFLGMIEKSAPLQSLSGMNAKLISTHCPAGGEQESKPLPPRATTKVTRANRLATAKRWDLPTAHWVRGCSPITQSYLRRNVISPILVTFKNICYPIIFQTNERKEDWNELNREFYVGRNHDGTGGVSAKGLPHQWHREGFQIKIVNPFYLKHRHDSVSRRSRPGDDNMGINLTRTRNGIRKSPVPPPGHEAGSYGYDSPLTAGGETEYGYSTILGYQTKSPSGDRKKQPSFRKPVPKELGRKWGENILGIRHAYCEKFLRSGGGPNPYGESRNPKKLDTGMNESTGNGVSGIEPGEREERYSYGLSGGSSNKLSIEFTPDEENCLLAIPPDQSEYRAWMGTKELESLITRGNDRIGRITKPLAGKGVHFGLIGKDRRYPDGSGEPGSIPIHRIIARVRRRRMQLIRIRTYFMKVLFRGVDRTAAFIRRFLSVRFDIRLVKIFTRRYVSGVRDAIYLGQGKSRSGTGRNPFLMARDFATGREGRDLPGVPSSRDVKLVSQAYVSHGIRQLGIAVNKSRPTDLEYWKLNPSTNESTNFVSGEQGILGKGPRAVGGRDRRDKWLQNLRRYNVPPEIWCRIAPRGWKIEVEHRMEDNPLNDSQEKDQSMSLGEAIRGIYSESAPGAKRAGKINRRYKSNLLFHSYLDFAPNSADVRESPGWRMGGGIIPNDHRTQQDIRRNRIVNDGGNIESRINERKNLHFNSNLHSWLYLEIFKRFHILEMPEFLTTRNPNLMREPNISLISRYAYAGRRGTNDWIETEFWKDRIERRWELGSEQVAARMRKIRDTTNVLRAVSIGSNFEYAQKGIHLESLYESMSRDIALLPYHARVDSTNGMLRDLDHRITGVADDRFLTYRMLSVLFNFQNRFQGVLDLIPYDEFVPRMRILGDGNKTISYSSHIGDVLLPKRRVELRILESLYLEESGDRGTESEEGTSGGNERRNEELLGQNRNTENETQIMKSFLWPGYRLEDPSRMNRFRFDTNNGSRFATLRVCMYPSRILIN</sequence>
<name>A0A482CHX1_9TRAC</name>
<feature type="region of interest" description="Disordered" evidence="2">
    <location>
        <begin position="1500"/>
        <end position="1528"/>
    </location>
</feature>
<organism evidence="3">
    <name type="scientific">Selaginella sanguinolenta</name>
    <dbReference type="NCBI Taxonomy" id="493175"/>
    <lineage>
        <taxon>Eukaryota</taxon>
        <taxon>Viridiplantae</taxon>
        <taxon>Streptophyta</taxon>
        <taxon>Embryophyta</taxon>
        <taxon>Tracheophyta</taxon>
        <taxon>Lycopodiopsida</taxon>
        <taxon>Selaginellales</taxon>
        <taxon>Selaginellaceae</taxon>
        <taxon>Selaginella</taxon>
    </lineage>
</organism>
<reference evidence="3" key="1">
    <citation type="submission" date="2018-07" db="EMBL/GenBank/DDBJ databases">
        <authorList>
            <person name="Zhang H."/>
            <person name="Zhang X."/>
        </authorList>
    </citation>
    <scope>NUCLEOTIDE SEQUENCE</scope>
</reference>
<reference evidence="3" key="2">
    <citation type="journal article" date="2019" name="J. ISSAAS">
        <title>The Unique Evolutionary Trajectory 1 and Dynamic Conformations of DR and IR/DR-coexisting Plastomes of the Early Vascular Plant Selaginellaceae (Lycophyte).</title>
        <authorList>
            <person name="Zhang H.-R."/>
            <person name="Xiang Q.-P."/>
            <person name="Zhang X.-C."/>
        </authorList>
    </citation>
    <scope>NUCLEOTIDE SEQUENCE</scope>
</reference>
<dbReference type="EMBL" id="MH598536">
    <property type="protein sequence ID" value="QBL76366.1"/>
    <property type="molecule type" value="Genomic_DNA"/>
</dbReference>
<accession>A0A482CHX1</accession>
<comment type="subcellular location">
    <subcellularLocation>
        <location evidence="1">Plastid</location>
        <location evidence="1">Chloroplast inner membrane</location>
    </subcellularLocation>
</comment>
<keyword evidence="1" id="KW-1001">Plastid inner membrane</keyword>
<dbReference type="GeneID" id="39721674"/>
<keyword evidence="1 3" id="KW-0934">Plastid</keyword>
<dbReference type="RefSeq" id="YP_009589787.1">
    <property type="nucleotide sequence ID" value="NC_041645.1"/>
</dbReference>
<feature type="compositionally biased region" description="Basic and acidic residues" evidence="2">
    <location>
        <begin position="737"/>
        <end position="746"/>
    </location>
</feature>
<feature type="region of interest" description="Disordered" evidence="2">
    <location>
        <begin position="737"/>
        <end position="774"/>
    </location>
</feature>
<keyword evidence="1 3" id="KW-0150">Chloroplast</keyword>
<gene>
    <name evidence="3" type="primary">ycf1</name>
    <name evidence="1" type="synonym">TIC214</name>
</gene>
<protein>
    <recommendedName>
        <fullName evidence="1">Protein TIC 214</fullName>
    </recommendedName>
    <alternativeName>
        <fullName evidence="1">Translocon at the inner envelope membrane of chloroplasts 214</fullName>
    </alternativeName>
</protein>
<dbReference type="PANTHER" id="PTHR33163:SF40">
    <property type="entry name" value="PROTEIN TIC 214"/>
    <property type="match status" value="1"/>
</dbReference>